<sequence length="404" mass="45704">MYICNNSNNLYFKGSRWTLQGTLMNGKIEFLNWSIKPDQIHLINPLFVLIFIPLFNGVVYPILYKIGINTPLKKVTLGGIFAASSFVCSAVVQDIIIGHPLLLPSNEGQLRIYNNFDCRVAMSVSLVGNFSIEPLDVLHINYSSAVFNETDVLSIDVNPKCQLKTGTLKQRVFIVKGRVSSYLLTSKKNDDIELKNLNELRKLRSGNSNLRISYSDNLSGKSITLRDTNNKLSNVNNFQAVLLNKNTNHEIPVGTYNIYLDNEQILKKIDLLPASVNELIFHQRFNHTNAKLITSESGKYIHILWQVPQTLLITVAEVMIIVTLLEFTFTQAPLSMKSFISAANLCTQAVGNLLIVIISKMRLFENQVHEYIFYVILVVLGVIIFMLMTAKYKYKSVTDNQSKE</sequence>
<dbReference type="InterPro" id="IPR000109">
    <property type="entry name" value="POT_fam"/>
</dbReference>
<organism evidence="8 9">
    <name type="scientific">Acyrthosiphon pisum</name>
    <name type="common">Pea aphid</name>
    <dbReference type="NCBI Taxonomy" id="7029"/>
    <lineage>
        <taxon>Eukaryota</taxon>
        <taxon>Metazoa</taxon>
        <taxon>Ecdysozoa</taxon>
        <taxon>Arthropoda</taxon>
        <taxon>Hexapoda</taxon>
        <taxon>Insecta</taxon>
        <taxon>Pterygota</taxon>
        <taxon>Neoptera</taxon>
        <taxon>Paraneoptera</taxon>
        <taxon>Hemiptera</taxon>
        <taxon>Sternorrhyncha</taxon>
        <taxon>Aphidomorpha</taxon>
        <taxon>Aphidoidea</taxon>
        <taxon>Aphididae</taxon>
        <taxon>Macrosiphini</taxon>
        <taxon>Acyrthosiphon</taxon>
    </lineage>
</organism>
<dbReference type="Gene3D" id="1.20.1250.20">
    <property type="entry name" value="MFS general substrate transporter like domains"/>
    <property type="match status" value="2"/>
</dbReference>
<protein>
    <submittedName>
        <fullName evidence="8">Uncharacterized protein</fullName>
    </submittedName>
</protein>
<reference evidence="8" key="2">
    <citation type="submission" date="2022-06" db="UniProtKB">
        <authorList>
            <consortium name="EnsemblMetazoa"/>
        </authorList>
    </citation>
    <scope>IDENTIFICATION</scope>
</reference>
<dbReference type="EnsemblMetazoa" id="XM_008186234.3">
    <property type="protein sequence ID" value="XP_008184456.1"/>
    <property type="gene ID" value="LOC100568803"/>
</dbReference>
<dbReference type="KEGG" id="api:100568803"/>
<feature type="transmembrane region" description="Helical" evidence="7">
    <location>
        <begin position="339"/>
        <end position="359"/>
    </location>
</feature>
<accession>A0A8R2B725</accession>
<keyword evidence="3 7" id="KW-0812">Transmembrane</keyword>
<keyword evidence="9" id="KW-1185">Reference proteome</keyword>
<evidence type="ECO:0000256" key="2">
    <source>
        <dbReference type="ARBA" id="ARBA00005982"/>
    </source>
</evidence>
<evidence type="ECO:0000256" key="7">
    <source>
        <dbReference type="SAM" id="Phobius"/>
    </source>
</evidence>
<evidence type="ECO:0000256" key="3">
    <source>
        <dbReference type="ARBA" id="ARBA00022692"/>
    </source>
</evidence>
<keyword evidence="5 7" id="KW-1133">Transmembrane helix</keyword>
<dbReference type="GO" id="GO:0016020">
    <property type="term" value="C:membrane"/>
    <property type="evidence" value="ECO:0007669"/>
    <property type="project" value="UniProtKB-SubCell"/>
</dbReference>
<dbReference type="InterPro" id="IPR036259">
    <property type="entry name" value="MFS_trans_sf"/>
</dbReference>
<name>A0A8R2B725_ACYPI</name>
<keyword evidence="4" id="KW-0653">Protein transport</keyword>
<reference evidence="9" key="1">
    <citation type="submission" date="2010-06" db="EMBL/GenBank/DDBJ databases">
        <authorList>
            <person name="Jiang H."/>
            <person name="Abraham K."/>
            <person name="Ali S."/>
            <person name="Alsbrooks S.L."/>
            <person name="Anim B.N."/>
            <person name="Anosike U.S."/>
            <person name="Attaway T."/>
            <person name="Bandaranaike D.P."/>
            <person name="Battles P.K."/>
            <person name="Bell S.N."/>
            <person name="Bell A.V."/>
            <person name="Beltran B."/>
            <person name="Bickham C."/>
            <person name="Bustamante Y."/>
            <person name="Caleb T."/>
            <person name="Canada A."/>
            <person name="Cardenas V."/>
            <person name="Carter K."/>
            <person name="Chacko J."/>
            <person name="Chandrabose M.N."/>
            <person name="Chavez D."/>
            <person name="Chavez A."/>
            <person name="Chen L."/>
            <person name="Chu H.-S."/>
            <person name="Claassen K.J."/>
            <person name="Cockrell R."/>
            <person name="Collins M."/>
            <person name="Cooper J.A."/>
            <person name="Cree A."/>
            <person name="Curry S.M."/>
            <person name="Da Y."/>
            <person name="Dao M.D."/>
            <person name="Das B."/>
            <person name="Davila M.-L."/>
            <person name="Davy-Carroll L."/>
            <person name="Denson S."/>
            <person name="Dinh H."/>
            <person name="Ebong V.E."/>
            <person name="Edwards J.R."/>
            <person name="Egan A."/>
            <person name="El-Daye J."/>
            <person name="Escobedo L."/>
            <person name="Fernandez S."/>
            <person name="Fernando P.R."/>
            <person name="Flagg N."/>
            <person name="Forbes L.D."/>
            <person name="Fowler R.G."/>
            <person name="Fu Q."/>
            <person name="Gabisi R.A."/>
            <person name="Ganer J."/>
            <person name="Garbino Pronczuk A."/>
            <person name="Garcia R.M."/>
            <person name="Garner T."/>
            <person name="Garrett T.E."/>
            <person name="Gonzalez D.A."/>
            <person name="Hamid H."/>
            <person name="Hawkins E.S."/>
            <person name="Hirani K."/>
            <person name="Hogues M.E."/>
            <person name="Hollins B."/>
            <person name="Hsiao C.-H."/>
            <person name="Jabil R."/>
            <person name="James M.L."/>
            <person name="Jhangiani S.N."/>
            <person name="Johnson B."/>
            <person name="Johnson Q."/>
            <person name="Joshi V."/>
            <person name="Kalu J.B."/>
            <person name="Kam C."/>
            <person name="Kashfia A."/>
            <person name="Keebler J."/>
            <person name="Kisamo H."/>
            <person name="Kovar C.L."/>
            <person name="Lago L.A."/>
            <person name="Lai C.-Y."/>
            <person name="Laidlaw J."/>
            <person name="Lara F."/>
            <person name="Le T.-K."/>
            <person name="Lee S.L."/>
            <person name="Legall F.H."/>
            <person name="Lemon S.J."/>
            <person name="Lewis L.R."/>
            <person name="Li B."/>
            <person name="Liu Y."/>
            <person name="Liu Y.-S."/>
            <person name="Lopez J."/>
            <person name="Lozado R.J."/>
            <person name="Lu J."/>
            <person name="Madu R.C."/>
            <person name="Maheshwari M."/>
            <person name="Maheshwari R."/>
            <person name="Malloy K."/>
            <person name="Martinez E."/>
            <person name="Mathew T."/>
            <person name="Mercado I.C."/>
            <person name="Mercado C."/>
            <person name="Meyer B."/>
            <person name="Montgomery K."/>
            <person name="Morgan M.B."/>
            <person name="Munidasa M."/>
            <person name="Nazareth L.V."/>
            <person name="Nelson J."/>
            <person name="Ng B.M."/>
            <person name="Nguyen N.B."/>
            <person name="Nguyen P.Q."/>
            <person name="Nguyen T."/>
            <person name="Obregon M."/>
            <person name="Okwuonu G.O."/>
            <person name="Onwere C.G."/>
            <person name="Orozco G."/>
            <person name="Parra A."/>
            <person name="Patel S."/>
            <person name="Patil S."/>
            <person name="Perez A."/>
            <person name="Perez Y."/>
            <person name="Pham C."/>
            <person name="Primus E.L."/>
            <person name="Pu L.-L."/>
            <person name="Puazo M."/>
            <person name="Qin X."/>
            <person name="Quiroz J.B."/>
            <person name="Reese J."/>
            <person name="Richards S."/>
            <person name="Rives C.M."/>
            <person name="Robberts R."/>
            <person name="Ruiz S.J."/>
            <person name="Ruiz M.J."/>
            <person name="Santibanez J."/>
            <person name="Schneider B.W."/>
            <person name="Sisson I."/>
            <person name="Smith M."/>
            <person name="Sodergren E."/>
            <person name="Song X.-Z."/>
            <person name="Song B.B."/>
            <person name="Summersgill H."/>
            <person name="Thelus R."/>
            <person name="Thornton R.D."/>
            <person name="Trejos Z.Y."/>
            <person name="Usmani K."/>
            <person name="Vattathil S."/>
            <person name="Villasana D."/>
            <person name="Walker D.L."/>
            <person name="Wang S."/>
            <person name="Wang K."/>
            <person name="White C.S."/>
            <person name="Williams A.C."/>
            <person name="Williamson J."/>
            <person name="Wilson K."/>
            <person name="Woghiren I.O."/>
            <person name="Woodworth J.R."/>
            <person name="Worley K.C."/>
            <person name="Wright R.A."/>
            <person name="Wu W."/>
            <person name="Young L."/>
            <person name="Zhang L."/>
            <person name="Zhang J."/>
            <person name="Zhu Y."/>
            <person name="Muzny D.M."/>
            <person name="Weinstock G."/>
            <person name="Gibbs R.A."/>
        </authorList>
    </citation>
    <scope>NUCLEOTIDE SEQUENCE [LARGE SCALE GENOMIC DNA]</scope>
    <source>
        <strain evidence="9">LSR1</strain>
    </source>
</reference>
<dbReference type="PANTHER" id="PTHR11654">
    <property type="entry name" value="OLIGOPEPTIDE TRANSPORTER-RELATED"/>
    <property type="match status" value="1"/>
</dbReference>
<dbReference type="RefSeq" id="XP_008184456.1">
    <property type="nucleotide sequence ID" value="XM_008186234.3"/>
</dbReference>
<dbReference type="GO" id="GO:0022857">
    <property type="term" value="F:transmembrane transporter activity"/>
    <property type="evidence" value="ECO:0007669"/>
    <property type="project" value="InterPro"/>
</dbReference>
<dbReference type="AlphaFoldDB" id="A0A8R2B725"/>
<dbReference type="GeneID" id="100568803"/>
<keyword evidence="4" id="KW-0571">Peptide transport</keyword>
<evidence type="ECO:0000313" key="8">
    <source>
        <dbReference type="EnsemblMetazoa" id="XP_008184456.1"/>
    </source>
</evidence>
<comment type="similarity">
    <text evidence="2">Belongs to the major facilitator superfamily. Proton-dependent oligopeptide transporter (POT/PTR) (TC 2.A.17) family.</text>
</comment>
<evidence type="ECO:0000256" key="4">
    <source>
        <dbReference type="ARBA" id="ARBA00022856"/>
    </source>
</evidence>
<evidence type="ECO:0000256" key="6">
    <source>
        <dbReference type="ARBA" id="ARBA00023136"/>
    </source>
</evidence>
<dbReference type="GO" id="GO:0015833">
    <property type="term" value="P:peptide transport"/>
    <property type="evidence" value="ECO:0007669"/>
    <property type="project" value="UniProtKB-KW"/>
</dbReference>
<evidence type="ECO:0000256" key="5">
    <source>
        <dbReference type="ARBA" id="ARBA00022989"/>
    </source>
</evidence>
<dbReference type="OrthoDB" id="8904098at2759"/>
<evidence type="ECO:0000313" key="9">
    <source>
        <dbReference type="Proteomes" id="UP000007819"/>
    </source>
</evidence>
<feature type="transmembrane region" description="Helical" evidence="7">
    <location>
        <begin position="303"/>
        <end position="327"/>
    </location>
</feature>
<dbReference type="Pfam" id="PF00854">
    <property type="entry name" value="PTR2"/>
    <property type="match status" value="2"/>
</dbReference>
<keyword evidence="6 7" id="KW-0472">Membrane</keyword>
<dbReference type="Proteomes" id="UP000007819">
    <property type="component" value="Chromosome A2"/>
</dbReference>
<keyword evidence="4" id="KW-0813">Transport</keyword>
<feature type="transmembrane region" description="Helical" evidence="7">
    <location>
        <begin position="371"/>
        <end position="390"/>
    </location>
</feature>
<feature type="transmembrane region" description="Helical" evidence="7">
    <location>
        <begin position="42"/>
        <end position="63"/>
    </location>
</feature>
<proteinExistence type="inferred from homology"/>
<evidence type="ECO:0000256" key="1">
    <source>
        <dbReference type="ARBA" id="ARBA00004141"/>
    </source>
</evidence>
<comment type="subcellular location">
    <subcellularLocation>
        <location evidence="1">Membrane</location>
        <topology evidence="1">Multi-pass membrane protein</topology>
    </subcellularLocation>
</comment>